<keyword evidence="3" id="KW-1185">Reference proteome</keyword>
<dbReference type="RefSeq" id="WP_229894688.1">
    <property type="nucleotide sequence ID" value="NZ_CP108038.1"/>
</dbReference>
<protein>
    <submittedName>
        <fullName evidence="2">Uncharacterized protein</fullName>
    </submittedName>
</protein>
<organism evidence="2 3">
    <name type="scientific">Streptomyces bobili</name>
    <dbReference type="NCBI Taxonomy" id="67280"/>
    <lineage>
        <taxon>Bacteria</taxon>
        <taxon>Bacillati</taxon>
        <taxon>Actinomycetota</taxon>
        <taxon>Actinomycetes</taxon>
        <taxon>Kitasatosporales</taxon>
        <taxon>Streptomycetaceae</taxon>
        <taxon>Streptomyces</taxon>
    </lineage>
</organism>
<gene>
    <name evidence="2" type="ORF">OHT53_36260</name>
</gene>
<evidence type="ECO:0000313" key="3">
    <source>
        <dbReference type="Proteomes" id="UP001432071"/>
    </source>
</evidence>
<accession>A0ABZ1R891</accession>
<sequence>MIKPLRHGPHVSPASHPADPGLDSPAPAMGPSVPVAPGVRPLPGCLIRFAAVQPGRRPVDRCLP</sequence>
<evidence type="ECO:0000256" key="1">
    <source>
        <dbReference type="SAM" id="MobiDB-lite"/>
    </source>
</evidence>
<feature type="region of interest" description="Disordered" evidence="1">
    <location>
        <begin position="1"/>
        <end position="33"/>
    </location>
</feature>
<dbReference type="Proteomes" id="UP001432071">
    <property type="component" value="Chromosome"/>
</dbReference>
<name>A0ABZ1R891_9ACTN</name>
<evidence type="ECO:0000313" key="2">
    <source>
        <dbReference type="EMBL" id="WUN91193.1"/>
    </source>
</evidence>
<dbReference type="EMBL" id="CP108038">
    <property type="protein sequence ID" value="WUN91193.1"/>
    <property type="molecule type" value="Genomic_DNA"/>
</dbReference>
<dbReference type="GeneID" id="93766556"/>
<reference evidence="2" key="1">
    <citation type="submission" date="2022-10" db="EMBL/GenBank/DDBJ databases">
        <title>The complete genomes of actinobacterial strains from the NBC collection.</title>
        <authorList>
            <person name="Joergensen T.S."/>
            <person name="Alvarez Arevalo M."/>
            <person name="Sterndorff E.B."/>
            <person name="Faurdal D."/>
            <person name="Vuksanovic O."/>
            <person name="Mourched A.-S."/>
            <person name="Charusanti P."/>
            <person name="Shaw S."/>
            <person name="Blin K."/>
            <person name="Weber T."/>
        </authorList>
    </citation>
    <scope>NUCLEOTIDE SEQUENCE</scope>
    <source>
        <strain evidence="2">NBC_00302</strain>
    </source>
</reference>
<proteinExistence type="predicted"/>